<comment type="function">
    <text evidence="16">Glucanases play a role in cell expansion during growth, in cell-cell fusion during mating, and in spore release during sporulation. This enzyme may be involved in beta-glucan degradation. Active on laminarin and lichenan.</text>
</comment>
<evidence type="ECO:0000313" key="23">
    <source>
        <dbReference type="Proteomes" id="UP000245591"/>
    </source>
</evidence>
<dbReference type="GO" id="GO:0042973">
    <property type="term" value="F:glucan endo-1,3-beta-D-glucosidase activity"/>
    <property type="evidence" value="ECO:0007669"/>
    <property type="project" value="UniProtKB-EC"/>
</dbReference>
<feature type="signal peptide" evidence="21">
    <location>
        <begin position="1"/>
        <end position="18"/>
    </location>
</feature>
<evidence type="ECO:0000256" key="7">
    <source>
        <dbReference type="ARBA" id="ARBA00022512"/>
    </source>
</evidence>
<proteinExistence type="inferred from homology"/>
<keyword evidence="13" id="KW-0119">Carbohydrate metabolism</keyword>
<feature type="chain" id="PRO_5015630755" description="glucan endo-1,3-beta-D-glucosidase" evidence="21">
    <location>
        <begin position="19"/>
        <end position="491"/>
    </location>
</feature>
<evidence type="ECO:0000256" key="15">
    <source>
        <dbReference type="ARBA" id="ARBA00023326"/>
    </source>
</evidence>
<dbReference type="GO" id="GO:0071555">
    <property type="term" value="P:cell wall organization"/>
    <property type="evidence" value="ECO:0007669"/>
    <property type="project" value="UniProtKB-KW"/>
</dbReference>
<dbReference type="InterPro" id="IPR000490">
    <property type="entry name" value="Glyco_hydro_17"/>
</dbReference>
<dbReference type="EMBL" id="MBFU01000555">
    <property type="protein sequence ID" value="PVZ98380.1"/>
    <property type="molecule type" value="Genomic_DNA"/>
</dbReference>
<keyword evidence="10" id="KW-0378">Hydrolase</keyword>
<evidence type="ECO:0000256" key="21">
    <source>
        <dbReference type="SAM" id="SignalP"/>
    </source>
</evidence>
<dbReference type="SUPFAM" id="SSF51445">
    <property type="entry name" value="(Trans)glycosidases"/>
    <property type="match status" value="1"/>
</dbReference>
<evidence type="ECO:0000313" key="22">
    <source>
        <dbReference type="EMBL" id="PVZ98380.1"/>
    </source>
</evidence>
<keyword evidence="14" id="KW-0961">Cell wall biogenesis/degradation</keyword>
<evidence type="ECO:0000256" key="11">
    <source>
        <dbReference type="ARBA" id="ARBA00023136"/>
    </source>
</evidence>
<keyword evidence="7" id="KW-0134">Cell wall</keyword>
<protein>
    <recommendedName>
        <fullName evidence="5">glucan endo-1,3-beta-D-glucosidase</fullName>
        <ecNumber evidence="5">3.2.1.39</ecNumber>
    </recommendedName>
    <alternativeName>
        <fullName evidence="18">Endo-1,3-beta-glucanase btgC</fullName>
    </alternativeName>
    <alternativeName>
        <fullName evidence="17">Laminarinase btgC</fullName>
    </alternativeName>
</protein>
<feature type="compositionally biased region" description="Low complexity" evidence="20">
    <location>
        <begin position="169"/>
        <end position="197"/>
    </location>
</feature>
<evidence type="ECO:0000256" key="2">
    <source>
        <dbReference type="ARBA" id="ARBA00004191"/>
    </source>
</evidence>
<comment type="caution">
    <text evidence="22">The sequence shown here is derived from an EMBL/GenBank/DDBJ whole genome shotgun (WGS) entry which is preliminary data.</text>
</comment>
<evidence type="ECO:0000256" key="14">
    <source>
        <dbReference type="ARBA" id="ARBA00023316"/>
    </source>
</evidence>
<feature type="region of interest" description="Disordered" evidence="20">
    <location>
        <begin position="107"/>
        <end position="212"/>
    </location>
</feature>
<keyword evidence="15" id="KW-0624">Polysaccharide degradation</keyword>
<evidence type="ECO:0000256" key="5">
    <source>
        <dbReference type="ARBA" id="ARBA00012780"/>
    </source>
</evidence>
<keyword evidence="11" id="KW-0472">Membrane</keyword>
<evidence type="ECO:0000256" key="19">
    <source>
        <dbReference type="RuleBase" id="RU004335"/>
    </source>
</evidence>
<accession>A0A2U1IZZ2</accession>
<evidence type="ECO:0000256" key="10">
    <source>
        <dbReference type="ARBA" id="ARBA00022801"/>
    </source>
</evidence>
<comment type="similarity">
    <text evidence="4 19">Belongs to the glycosyl hydrolase 17 family.</text>
</comment>
<dbReference type="PANTHER" id="PTHR16631">
    <property type="entry name" value="GLUCAN 1,3-BETA-GLUCOSIDASE"/>
    <property type="match status" value="1"/>
</dbReference>
<dbReference type="GO" id="GO:0005576">
    <property type="term" value="C:extracellular region"/>
    <property type="evidence" value="ECO:0007669"/>
    <property type="project" value="TreeGrafter"/>
</dbReference>
<dbReference type="InterPro" id="IPR050732">
    <property type="entry name" value="Beta-glucan_modifiers"/>
</dbReference>
<keyword evidence="12" id="KW-0325">Glycoprotein</keyword>
<dbReference type="PANTHER" id="PTHR16631:SF17">
    <property type="entry name" value="GLUCAN ENDO-1,3-BETA-GLUCOSIDASE BTGC"/>
    <property type="match status" value="1"/>
</dbReference>
<evidence type="ECO:0000256" key="13">
    <source>
        <dbReference type="ARBA" id="ARBA00023277"/>
    </source>
</evidence>
<keyword evidence="9 21" id="KW-0732">Signal</keyword>
<dbReference type="InterPro" id="IPR017853">
    <property type="entry name" value="GH"/>
</dbReference>
<evidence type="ECO:0000256" key="16">
    <source>
        <dbReference type="ARBA" id="ARBA00037649"/>
    </source>
</evidence>
<evidence type="ECO:0000256" key="9">
    <source>
        <dbReference type="ARBA" id="ARBA00022729"/>
    </source>
</evidence>
<evidence type="ECO:0000256" key="4">
    <source>
        <dbReference type="ARBA" id="ARBA00008773"/>
    </source>
</evidence>
<dbReference type="GO" id="GO:0009277">
    <property type="term" value="C:fungal-type cell wall"/>
    <property type="evidence" value="ECO:0007669"/>
    <property type="project" value="TreeGrafter"/>
</dbReference>
<evidence type="ECO:0000256" key="12">
    <source>
        <dbReference type="ARBA" id="ARBA00023180"/>
    </source>
</evidence>
<evidence type="ECO:0000256" key="8">
    <source>
        <dbReference type="ARBA" id="ARBA00022525"/>
    </source>
</evidence>
<evidence type="ECO:0000256" key="3">
    <source>
        <dbReference type="ARBA" id="ARBA00004401"/>
    </source>
</evidence>
<reference evidence="22 23" key="1">
    <citation type="journal article" date="2018" name="MBio">
        <title>Comparative Genomics Reveals the Core Gene Toolbox for the Fungus-Insect Symbiosis.</title>
        <authorList>
            <person name="Wang Y."/>
            <person name="Stata M."/>
            <person name="Wang W."/>
            <person name="Stajich J.E."/>
            <person name="White M.M."/>
            <person name="Moncalvo J.M."/>
        </authorList>
    </citation>
    <scope>NUCLEOTIDE SEQUENCE [LARGE SCALE GENOMIC DNA]</scope>
    <source>
        <strain evidence="22 23">AUS-126-30</strain>
    </source>
</reference>
<comment type="catalytic activity">
    <reaction evidence="1">
        <text>Hydrolysis of (1-&gt;3)-beta-D-glucosidic linkages in (1-&gt;3)-beta-D-glucans.</text>
        <dbReference type="EC" id="3.2.1.39"/>
    </reaction>
</comment>
<evidence type="ECO:0000256" key="6">
    <source>
        <dbReference type="ARBA" id="ARBA00022475"/>
    </source>
</evidence>
<gene>
    <name evidence="22" type="ORF">BB558_005604</name>
</gene>
<keyword evidence="8" id="KW-0964">Secreted</keyword>
<keyword evidence="23" id="KW-1185">Reference proteome</keyword>
<dbReference type="GO" id="GO:0005886">
    <property type="term" value="C:plasma membrane"/>
    <property type="evidence" value="ECO:0007669"/>
    <property type="project" value="UniProtKB-SubCell"/>
</dbReference>
<sequence length="491" mass="54948">MSFCTNTFLLFLIGFVLAENTFYLNDPNDLSKNINNNNIRGKKSVYGVYKKPNDTTFPTNTINVEDLPEPIQMFNDPTKTFRKIKEKVPQAPQRKVFKTNTIQKEKMNYKTPTISKSEKLDKSLKSVAPTLPSDIEPDRPENQIGVEPDQPEKQIGVEPDQPEKQIGIEPEQPENQNNFQPEQFQPQPESQPEQPQSDIGSEPRSGGNTGSNSNAFWGLTYSPYNTDGSCPDYNKVLNDLRIVQSATRRIRLYSTDCSQLENVIKAITENGLSLDVYAGIWVSNGDDRMNSEIDEFIRVANEYGSDNIKGLSVGNEEIYKGSMNDDMIVQRVNSARKKINSAGLGNIPVYTTDTDAAFTQKMADASDVVQINIYTIFDNNFVSMDKSVQSAIDRAMNVKNNLLRGSNKQIRIGETGFSSGGSTGSQSGSLQKEIDYAKTFVCKAASVGLEYFYFEAKDAKWKAGESELEQNFGVFDENYKPKFDFSQIGNC</sequence>
<evidence type="ECO:0000256" key="18">
    <source>
        <dbReference type="ARBA" id="ARBA00043078"/>
    </source>
</evidence>
<comment type="subcellular location">
    <subcellularLocation>
        <location evidence="3">Cell membrane</location>
        <topology evidence="3">Single-pass type II membrane protein</topology>
    </subcellularLocation>
    <subcellularLocation>
        <location evidence="2">Secreted</location>
        <location evidence="2">Cell wall</location>
    </subcellularLocation>
</comment>
<organism evidence="22 23">
    <name type="scientific">Smittium angustum</name>
    <dbReference type="NCBI Taxonomy" id="133377"/>
    <lineage>
        <taxon>Eukaryota</taxon>
        <taxon>Fungi</taxon>
        <taxon>Fungi incertae sedis</taxon>
        <taxon>Zoopagomycota</taxon>
        <taxon>Kickxellomycotina</taxon>
        <taxon>Harpellomycetes</taxon>
        <taxon>Harpellales</taxon>
        <taxon>Legeriomycetaceae</taxon>
        <taxon>Smittium</taxon>
    </lineage>
</organism>
<evidence type="ECO:0000256" key="17">
    <source>
        <dbReference type="ARBA" id="ARBA00042373"/>
    </source>
</evidence>
<evidence type="ECO:0000256" key="1">
    <source>
        <dbReference type="ARBA" id="ARBA00000382"/>
    </source>
</evidence>
<dbReference type="Gene3D" id="3.20.20.80">
    <property type="entry name" value="Glycosidases"/>
    <property type="match status" value="2"/>
</dbReference>
<dbReference type="GO" id="GO:0000272">
    <property type="term" value="P:polysaccharide catabolic process"/>
    <property type="evidence" value="ECO:0007669"/>
    <property type="project" value="UniProtKB-KW"/>
</dbReference>
<dbReference type="GO" id="GO:0009986">
    <property type="term" value="C:cell surface"/>
    <property type="evidence" value="ECO:0007669"/>
    <property type="project" value="TreeGrafter"/>
</dbReference>
<dbReference type="AlphaFoldDB" id="A0A2U1IZZ2"/>
<keyword evidence="6" id="KW-1003">Cell membrane</keyword>
<name>A0A2U1IZZ2_SMIAN</name>
<dbReference type="EC" id="3.2.1.39" evidence="5"/>
<dbReference type="Proteomes" id="UP000245591">
    <property type="component" value="Unassembled WGS sequence"/>
</dbReference>
<dbReference type="Pfam" id="PF00332">
    <property type="entry name" value="Glyco_hydro_17"/>
    <property type="match status" value="1"/>
</dbReference>
<evidence type="ECO:0000256" key="20">
    <source>
        <dbReference type="SAM" id="MobiDB-lite"/>
    </source>
</evidence>